<name>A0AAD1Q3R0_PLAAG</name>
<proteinExistence type="predicted"/>
<organism evidence="2 3">
    <name type="scientific">Planktothrix agardhii</name>
    <name type="common">Oscillatoria agardhii</name>
    <dbReference type="NCBI Taxonomy" id="1160"/>
    <lineage>
        <taxon>Bacteria</taxon>
        <taxon>Bacillati</taxon>
        <taxon>Cyanobacteriota</taxon>
        <taxon>Cyanophyceae</taxon>
        <taxon>Oscillatoriophycideae</taxon>
        <taxon>Oscillatoriales</taxon>
        <taxon>Microcoleaceae</taxon>
        <taxon>Planktothrix</taxon>
    </lineage>
</organism>
<protein>
    <submittedName>
        <fullName evidence="2">Uncharacterized protein</fullName>
    </submittedName>
</protein>
<evidence type="ECO:0000313" key="1">
    <source>
        <dbReference type="EMBL" id="CAD5960774.1"/>
    </source>
</evidence>
<accession>A0AAD1Q3R0</accession>
<dbReference type="AlphaFoldDB" id="A0AAD1Q3R0"/>
<evidence type="ECO:0000313" key="3">
    <source>
        <dbReference type="Proteomes" id="UP001153761"/>
    </source>
</evidence>
<evidence type="ECO:0000313" key="2">
    <source>
        <dbReference type="EMBL" id="CAD5961256.1"/>
    </source>
</evidence>
<dbReference type="EMBL" id="LR882963">
    <property type="protein sequence ID" value="CAD5960774.1"/>
    <property type="molecule type" value="Genomic_DNA"/>
</dbReference>
<gene>
    <name evidence="1" type="ORF">PANO66_03270</name>
    <name evidence="2" type="ORF">PANO66_03301</name>
</gene>
<reference evidence="2" key="1">
    <citation type="submission" date="2020-09" db="EMBL/GenBank/DDBJ databases">
        <authorList>
            <person name="Blom J."/>
        </authorList>
    </citation>
    <scope>NUCLEOTIDE SEQUENCE</scope>
    <source>
        <strain evidence="2">No.66</strain>
    </source>
</reference>
<sequence length="105" mass="12203">MEWISGGLVYPNVSSWVLTPIEIPSESNLIKLTWMSEGLIIKSRLLLRRAFINGEVSEAKVIYPSDKPIVFAFNDFNGFNYQIEVKKIVNKWTLREHFAVMVHYQ</sequence>
<dbReference type="Proteomes" id="UP001153761">
    <property type="component" value="Chromosome"/>
</dbReference>
<dbReference type="RefSeq" id="WP_235758729.1">
    <property type="nucleotide sequence ID" value="NZ_LR882963.1"/>
</dbReference>
<dbReference type="EMBL" id="LR882963">
    <property type="protein sequence ID" value="CAD5961256.1"/>
    <property type="molecule type" value="Genomic_DNA"/>
</dbReference>